<dbReference type="InterPro" id="IPR022075">
    <property type="entry name" value="Symplekin_C"/>
</dbReference>
<evidence type="ECO:0000259" key="1">
    <source>
        <dbReference type="Pfam" id="PF12295"/>
    </source>
</evidence>
<name>A0A7S2B7D7_9EUKA</name>
<proteinExistence type="predicted"/>
<dbReference type="EMBL" id="HBGU01000341">
    <property type="protein sequence ID" value="CAD9388790.1"/>
    <property type="molecule type" value="Transcribed_RNA"/>
</dbReference>
<dbReference type="GO" id="GO:0005847">
    <property type="term" value="C:mRNA cleavage and polyadenylation specificity factor complex"/>
    <property type="evidence" value="ECO:0007669"/>
    <property type="project" value="TreeGrafter"/>
</dbReference>
<feature type="domain" description="Symplekin C-terminal" evidence="1">
    <location>
        <begin position="3"/>
        <end position="91"/>
    </location>
</feature>
<dbReference type="AlphaFoldDB" id="A0A7S2B7D7"/>
<dbReference type="InterPro" id="IPR021850">
    <property type="entry name" value="Symplekin/Pta1"/>
</dbReference>
<gene>
    <name evidence="2" type="ORF">CBRE1094_LOCUS190</name>
</gene>
<protein>
    <recommendedName>
        <fullName evidence="1">Symplekin C-terminal domain-containing protein</fullName>
    </recommendedName>
</protein>
<dbReference type="PANTHER" id="PTHR15245">
    <property type="entry name" value="SYMPLEKIN-RELATED"/>
    <property type="match status" value="1"/>
</dbReference>
<evidence type="ECO:0000313" key="2">
    <source>
        <dbReference type="EMBL" id="CAD9388790.1"/>
    </source>
</evidence>
<sequence>MPIVTTALQLILRHEPLPLLSIRTAIQSLQLYPPLGVRFIPELLQHLVNRQVWTLPKLWIGFLKCVEMDTPHSLPVLISLPQEALIDALQKQPSLREPLMCYAASHLSTVPPPALDVLGLAEEEETLDI</sequence>
<organism evidence="2">
    <name type="scientific">Haptolina brevifila</name>
    <dbReference type="NCBI Taxonomy" id="156173"/>
    <lineage>
        <taxon>Eukaryota</taxon>
        <taxon>Haptista</taxon>
        <taxon>Haptophyta</taxon>
        <taxon>Prymnesiophyceae</taxon>
        <taxon>Prymnesiales</taxon>
        <taxon>Prymnesiaceae</taxon>
        <taxon>Haptolina</taxon>
    </lineage>
</organism>
<dbReference type="Pfam" id="PF12295">
    <property type="entry name" value="Symplekin_C"/>
    <property type="match status" value="1"/>
</dbReference>
<reference evidence="2" key="1">
    <citation type="submission" date="2021-01" db="EMBL/GenBank/DDBJ databases">
        <authorList>
            <person name="Corre E."/>
            <person name="Pelletier E."/>
            <person name="Niang G."/>
            <person name="Scheremetjew M."/>
            <person name="Finn R."/>
            <person name="Kale V."/>
            <person name="Holt S."/>
            <person name="Cochrane G."/>
            <person name="Meng A."/>
            <person name="Brown T."/>
            <person name="Cohen L."/>
        </authorList>
    </citation>
    <scope>NUCLEOTIDE SEQUENCE</scope>
    <source>
        <strain evidence="2">UTEX LB 985</strain>
    </source>
</reference>
<accession>A0A7S2B7D7</accession>
<dbReference type="PANTHER" id="PTHR15245:SF20">
    <property type="entry name" value="SYMPLEKIN"/>
    <property type="match status" value="1"/>
</dbReference>